<evidence type="ECO:0000256" key="8">
    <source>
        <dbReference type="ARBA" id="ARBA00023002"/>
    </source>
</evidence>
<dbReference type="GO" id="GO:0005743">
    <property type="term" value="C:mitochondrial inner membrane"/>
    <property type="evidence" value="ECO:0007669"/>
    <property type="project" value="UniProtKB-SubCell"/>
</dbReference>
<keyword evidence="11" id="KW-0496">Mitochondrion</keyword>
<organism evidence="14 15">
    <name type="scientific">Littorina saxatilis</name>
    <dbReference type="NCBI Taxonomy" id="31220"/>
    <lineage>
        <taxon>Eukaryota</taxon>
        <taxon>Metazoa</taxon>
        <taxon>Spiralia</taxon>
        <taxon>Lophotrochozoa</taxon>
        <taxon>Mollusca</taxon>
        <taxon>Gastropoda</taxon>
        <taxon>Caenogastropoda</taxon>
        <taxon>Littorinimorpha</taxon>
        <taxon>Littorinoidea</taxon>
        <taxon>Littorinidae</taxon>
        <taxon>Littorina</taxon>
    </lineage>
</organism>
<comment type="subcellular location">
    <subcellularLocation>
        <location evidence="1">Membrane</location>
    </subcellularLocation>
    <subcellularLocation>
        <location evidence="11">Mitochondrion inner membrane</location>
        <topology evidence="11">Single-pass membrane protein</topology>
    </subcellularLocation>
</comment>
<keyword evidence="11" id="KW-0999">Mitochondrion inner membrane</keyword>
<evidence type="ECO:0000256" key="2">
    <source>
        <dbReference type="ARBA" id="ARBA00005161"/>
    </source>
</evidence>
<dbReference type="InterPro" id="IPR013785">
    <property type="entry name" value="Aldolase_TIM"/>
</dbReference>
<evidence type="ECO:0000256" key="6">
    <source>
        <dbReference type="ARBA" id="ARBA00022630"/>
    </source>
</evidence>
<evidence type="ECO:0000313" key="14">
    <source>
        <dbReference type="EMBL" id="KAK7113859.1"/>
    </source>
</evidence>
<evidence type="ECO:0000256" key="3">
    <source>
        <dbReference type="ARBA" id="ARBA00005359"/>
    </source>
</evidence>
<keyword evidence="6 11" id="KW-0285">Flavoprotein</keyword>
<evidence type="ECO:0000256" key="10">
    <source>
        <dbReference type="ARBA" id="ARBA00048639"/>
    </source>
</evidence>
<dbReference type="Pfam" id="PF01180">
    <property type="entry name" value="DHO_dh"/>
    <property type="match status" value="1"/>
</dbReference>
<proteinExistence type="inferred from homology"/>
<dbReference type="PANTHER" id="PTHR48109">
    <property type="entry name" value="DIHYDROOROTATE DEHYDROGENASE (QUINONE), MITOCHONDRIAL-RELATED"/>
    <property type="match status" value="1"/>
</dbReference>
<dbReference type="InterPro" id="IPR001295">
    <property type="entry name" value="Dihydroorotate_DH_CS"/>
</dbReference>
<dbReference type="NCBIfam" id="TIGR01036">
    <property type="entry name" value="pyrD_sub2"/>
    <property type="match status" value="1"/>
</dbReference>
<dbReference type="Proteomes" id="UP001374579">
    <property type="component" value="Unassembled WGS sequence"/>
</dbReference>
<accession>A0AAN9BZ82</accession>
<keyword evidence="9" id="KW-0472">Membrane</keyword>
<keyword evidence="8 11" id="KW-0560">Oxidoreductase</keyword>
<keyword evidence="7 11" id="KW-0288">FMN</keyword>
<dbReference type="CDD" id="cd04738">
    <property type="entry name" value="DHOD_2_like"/>
    <property type="match status" value="1"/>
</dbReference>
<dbReference type="InterPro" id="IPR005719">
    <property type="entry name" value="Dihydroorotate_DH_2"/>
</dbReference>
<evidence type="ECO:0000313" key="15">
    <source>
        <dbReference type="Proteomes" id="UP001374579"/>
    </source>
</evidence>
<name>A0AAN9BZ82_9CAEN</name>
<evidence type="ECO:0000256" key="5">
    <source>
        <dbReference type="ARBA" id="ARBA00017599"/>
    </source>
</evidence>
<keyword evidence="15" id="KW-1185">Reference proteome</keyword>
<protein>
    <recommendedName>
        <fullName evidence="5 11">Dihydroorotate dehydrogenase (quinone), mitochondrial</fullName>
        <shortName evidence="11">DHOdehase</shortName>
        <ecNumber evidence="4 11">1.3.5.2</ecNumber>
    </recommendedName>
</protein>
<dbReference type="PROSITE" id="PS00911">
    <property type="entry name" value="DHODEHASE_1"/>
    <property type="match status" value="1"/>
</dbReference>
<dbReference type="Gene3D" id="3.20.20.70">
    <property type="entry name" value="Aldolase class I"/>
    <property type="match status" value="1"/>
</dbReference>
<dbReference type="EC" id="1.3.5.2" evidence="4 11"/>
<dbReference type="EMBL" id="JBAMIC010000001">
    <property type="protein sequence ID" value="KAK7113859.1"/>
    <property type="molecule type" value="Genomic_DNA"/>
</dbReference>
<evidence type="ECO:0000256" key="7">
    <source>
        <dbReference type="ARBA" id="ARBA00022643"/>
    </source>
</evidence>
<evidence type="ECO:0000256" key="9">
    <source>
        <dbReference type="ARBA" id="ARBA00023136"/>
    </source>
</evidence>
<comment type="caution">
    <text evidence="14">The sequence shown here is derived from an EMBL/GenBank/DDBJ whole genome shotgun (WGS) entry which is preliminary data.</text>
</comment>
<comment type="catalytic activity">
    <reaction evidence="10 11">
        <text>(S)-dihydroorotate + a quinone = orotate + a quinol</text>
        <dbReference type="Rhea" id="RHEA:30187"/>
        <dbReference type="ChEBI" id="CHEBI:24646"/>
        <dbReference type="ChEBI" id="CHEBI:30839"/>
        <dbReference type="ChEBI" id="CHEBI:30864"/>
        <dbReference type="ChEBI" id="CHEBI:132124"/>
        <dbReference type="EC" id="1.3.5.2"/>
    </reaction>
</comment>
<feature type="domain" description="Dihydroorotate dehydrogenase catalytic" evidence="13">
    <location>
        <begin position="84"/>
        <end position="431"/>
    </location>
</feature>
<feature type="region of interest" description="Disordered" evidence="12">
    <location>
        <begin position="200"/>
        <end position="222"/>
    </location>
</feature>
<evidence type="ECO:0000256" key="11">
    <source>
        <dbReference type="RuleBase" id="RU361255"/>
    </source>
</evidence>
<dbReference type="GO" id="GO:0009220">
    <property type="term" value="P:pyrimidine ribonucleotide biosynthetic process"/>
    <property type="evidence" value="ECO:0007669"/>
    <property type="project" value="TreeGrafter"/>
</dbReference>
<comment type="pathway">
    <text evidence="2 11">Pyrimidine metabolism; UMP biosynthesis via de novo pathway; orotate from (S)-dihydroorotate (quinone route): step 1/1.</text>
</comment>
<dbReference type="AlphaFoldDB" id="A0AAN9BZ82"/>
<feature type="region of interest" description="Disordered" evidence="12">
    <location>
        <begin position="341"/>
        <end position="362"/>
    </location>
</feature>
<evidence type="ECO:0000256" key="4">
    <source>
        <dbReference type="ARBA" id="ARBA00012791"/>
    </source>
</evidence>
<sequence length="451" mass="49486">MANPKVAANASVFWEQLRSAAIVLNGGVITFCGISLYRGDEKFYTNIAMPMLRMLGPETAHNFSITAAKYKLVPRPRVADPPSLKTEVWGRTFNNPVGLAAGYDKQGEAVDGLLKIGFGFVEIGSVTPAPQPGNDKPRVFRLVDDEAIINRYGFNSDGHEEVFKRLRHRETEPKVSASCMSEQRNMLNINFWTDTSCEASDKKRGDKVTHSKGKTREEEKLRRQERGMMGVNLGKNKLSGHAVADYVAGVKVFGKVADYLVINVSSPNTPGLRQLQGRQQLEELLDQVVAERNKLRVEHKPPLLVKIAPDLSDEDKADIAAAVIREKGGVDGLIVTNTTVERPNSLQSKQREETGGLSGKPLKDLATNTVRDMYKLTNGKVPIIGVGGISSGQDAYDKIKAGASLVQLYTALIYKGPPLVSKIKRELDQLLREDGYKSISEAVGADVKNKQ</sequence>
<dbReference type="InterPro" id="IPR050074">
    <property type="entry name" value="DHO_dehydrogenase"/>
</dbReference>
<dbReference type="GO" id="GO:0106430">
    <property type="term" value="F:dihydroorotate dehydrogenase (quinone) activity"/>
    <property type="evidence" value="ECO:0007669"/>
    <property type="project" value="UniProtKB-EC"/>
</dbReference>
<evidence type="ECO:0000256" key="1">
    <source>
        <dbReference type="ARBA" id="ARBA00004370"/>
    </source>
</evidence>
<evidence type="ECO:0000259" key="13">
    <source>
        <dbReference type="Pfam" id="PF01180"/>
    </source>
</evidence>
<dbReference type="GO" id="GO:0006207">
    <property type="term" value="P:'de novo' pyrimidine nucleobase biosynthetic process"/>
    <property type="evidence" value="ECO:0007669"/>
    <property type="project" value="InterPro"/>
</dbReference>
<dbReference type="PROSITE" id="PS00912">
    <property type="entry name" value="DHODEHASE_2"/>
    <property type="match status" value="1"/>
</dbReference>
<comment type="similarity">
    <text evidence="3 11">Belongs to the dihydroorotate dehydrogenase family. Type 2 subfamily.</text>
</comment>
<evidence type="ECO:0000256" key="12">
    <source>
        <dbReference type="SAM" id="MobiDB-lite"/>
    </source>
</evidence>
<reference evidence="14 15" key="1">
    <citation type="submission" date="2024-02" db="EMBL/GenBank/DDBJ databases">
        <title>Chromosome-scale genome assembly of the rough periwinkle Littorina saxatilis.</title>
        <authorList>
            <person name="De Jode A."/>
            <person name="Faria R."/>
            <person name="Formenti G."/>
            <person name="Sims Y."/>
            <person name="Smith T.P."/>
            <person name="Tracey A."/>
            <person name="Wood J.M.D."/>
            <person name="Zagrodzka Z.B."/>
            <person name="Johannesson K."/>
            <person name="Butlin R.K."/>
            <person name="Leder E.H."/>
        </authorList>
    </citation>
    <scope>NUCLEOTIDE SEQUENCE [LARGE SCALE GENOMIC DNA]</scope>
    <source>
        <strain evidence="14">Snail1</strain>
        <tissue evidence="14">Muscle</tissue>
    </source>
</reference>
<comment type="cofactor">
    <cofactor evidence="11">
        <name>FMN</name>
        <dbReference type="ChEBI" id="CHEBI:58210"/>
    </cofactor>
    <text evidence="11">Binds 1 FMN per subunit.</text>
</comment>
<gene>
    <name evidence="14" type="ORF">V1264_000021</name>
</gene>
<dbReference type="PANTHER" id="PTHR48109:SF4">
    <property type="entry name" value="DIHYDROOROTATE DEHYDROGENASE (QUINONE), MITOCHONDRIAL"/>
    <property type="match status" value="1"/>
</dbReference>
<dbReference type="InterPro" id="IPR005720">
    <property type="entry name" value="Dihydroorotate_DH_cat"/>
</dbReference>
<dbReference type="SUPFAM" id="SSF51395">
    <property type="entry name" value="FMN-linked oxidoreductases"/>
    <property type="match status" value="1"/>
</dbReference>